<dbReference type="CDD" id="cd19051">
    <property type="entry name" value="LGIC_TM_cation"/>
    <property type="match status" value="2"/>
</dbReference>
<dbReference type="InterPro" id="IPR036734">
    <property type="entry name" value="Neur_chan_lig-bd_sf"/>
</dbReference>
<comment type="caution">
    <text evidence="5">Lacks conserved residue(s) required for the propagation of feature annotation.</text>
</comment>
<sequence>MVCGSENSSMFRDYERLKGDMLQRPVIVYKVPAFLGSSTSDPFEIFVHMFLKEVVDIDQIQQLMTIVCALDMRWRHGGLTWDPDSYGGLNSLVMDASDMWIPQLTLWIGNKELVSFPLPDTMILNSSGYVQCGVLTYVSFRCYIDVQKFPFDKQRCHFGFIHQDTKLTLGLTIFHLTTSTDLGIGEKNDPYSIHGEWSLVNFTAGCNNLENWEEFSFFELTVKRQRLYYVIVVIFPLVLTSIMIPLVFLIPEKSGEKISYMVTIFTSTAIFLSYISNVMPKGLSSTPYLAILLTEVFIEGFCATLAALWVLTKYEDNCMMIKQKLERGSTEITRLTVCDDQGVTSDNKKMEVEKMAQETPKPSYNKSNDDSLTVTLYVQFNWSQPDLAWNASNYENLKVVLMDTNSLWKPLVYAIIGIGDSLEMDLPETLDLESQGNLMSRKQYQLTFRCKIDFKKYPFDTQQCLLGFHVMVNSGFGLDIRMQLFLERFTKLFKVGGEWGLDTIKTITVPAQGVIVRDYPALSFTLRRNHLYYVITIIFPLVLTSLMIPLVFLIPASTGEKISYLVAIFTSTAIFLNFICDVMPRGLYEVPYLAVLLIEVLAEGWFAMLASLVVVNRFHSEEKGYKSVKRNPSKSTSSIRKVQVCPAPDMASTAARDKENLADTDKNMFEAPTVLTASSRTNWSTINVSSTQLDHVFFILFSAVQIFFLLIIFCVLDWL</sequence>
<name>A0A2C9KI18_BIOGL</name>
<comment type="subcellular location">
    <subcellularLocation>
        <location evidence="1">Membrane</location>
        <topology evidence="1">Multi-pass membrane protein</topology>
    </subcellularLocation>
</comment>
<comment type="similarity">
    <text evidence="5">Belongs to the ligand-gated ion channel (TC 1.A.9) family.</text>
</comment>
<feature type="domain" description="Neurotransmitter-gated ion-channel ligand-binding" evidence="6">
    <location>
        <begin position="368"/>
        <end position="483"/>
    </location>
</feature>
<feature type="transmembrane region" description="Helical" evidence="5">
    <location>
        <begin position="531"/>
        <end position="556"/>
    </location>
</feature>
<evidence type="ECO:0000259" key="6">
    <source>
        <dbReference type="Pfam" id="PF02931"/>
    </source>
</evidence>
<dbReference type="InterPro" id="IPR036719">
    <property type="entry name" value="Neuro-gated_channel_TM_sf"/>
</dbReference>
<protein>
    <recommendedName>
        <fullName evidence="6">Neurotransmitter-gated ion-channel ligand-binding domain-containing protein</fullName>
    </recommendedName>
</protein>
<dbReference type="PANTHER" id="PTHR18945">
    <property type="entry name" value="NEUROTRANSMITTER GATED ION CHANNEL"/>
    <property type="match status" value="1"/>
</dbReference>
<feature type="transmembrane region" description="Helical" evidence="5">
    <location>
        <begin position="562"/>
        <end position="580"/>
    </location>
</feature>
<dbReference type="KEGG" id="bgt:106069027"/>
<feature type="domain" description="Neurotransmitter-gated ion-channel ligand-binding" evidence="6">
    <location>
        <begin position="38"/>
        <end position="162"/>
    </location>
</feature>
<evidence type="ECO:0000256" key="3">
    <source>
        <dbReference type="ARBA" id="ARBA00022989"/>
    </source>
</evidence>
<keyword evidence="3 5" id="KW-1133">Transmembrane helix</keyword>
<evidence type="ECO:0000313" key="8">
    <source>
        <dbReference type="Proteomes" id="UP000076420"/>
    </source>
</evidence>
<dbReference type="InterPro" id="IPR038050">
    <property type="entry name" value="Neuro_actylchol_rec"/>
</dbReference>
<dbReference type="VEuPathDB" id="VectorBase:BGLAX_027681"/>
<dbReference type="InterPro" id="IPR006201">
    <property type="entry name" value="Neur_channel"/>
</dbReference>
<dbReference type="CDD" id="cd18989">
    <property type="entry name" value="LGIC_ECD_cation"/>
    <property type="match status" value="1"/>
</dbReference>
<feature type="transmembrane region" description="Helical" evidence="5">
    <location>
        <begin position="258"/>
        <end position="276"/>
    </location>
</feature>
<dbReference type="PRINTS" id="PR00252">
    <property type="entry name" value="NRIONCHANNEL"/>
</dbReference>
<dbReference type="AlphaFoldDB" id="A0A2C9KI18"/>
<dbReference type="PROSITE" id="PS00236">
    <property type="entry name" value="NEUROTR_ION_CHANNEL"/>
    <property type="match status" value="2"/>
</dbReference>
<keyword evidence="5" id="KW-0813">Transport</keyword>
<keyword evidence="5" id="KW-0407">Ion channel</keyword>
<dbReference type="Gene3D" id="1.20.58.390">
    <property type="entry name" value="Neurotransmitter-gated ion-channel transmembrane domain"/>
    <property type="match status" value="2"/>
</dbReference>
<evidence type="ECO:0000313" key="7">
    <source>
        <dbReference type="EnsemblMetazoa" id="BGLB019900-PA"/>
    </source>
</evidence>
<proteinExistence type="inferred from homology"/>
<dbReference type="Pfam" id="PF02931">
    <property type="entry name" value="Neur_chan_LBD"/>
    <property type="match status" value="2"/>
</dbReference>
<dbReference type="GO" id="GO:0004888">
    <property type="term" value="F:transmembrane signaling receptor activity"/>
    <property type="evidence" value="ECO:0007669"/>
    <property type="project" value="InterPro"/>
</dbReference>
<dbReference type="Gene3D" id="2.70.170.10">
    <property type="entry name" value="Neurotransmitter-gated ion-channel ligand-binding domain"/>
    <property type="match status" value="2"/>
</dbReference>
<evidence type="ECO:0000256" key="1">
    <source>
        <dbReference type="ARBA" id="ARBA00004141"/>
    </source>
</evidence>
<organism evidence="7 8">
    <name type="scientific">Biomphalaria glabrata</name>
    <name type="common">Bloodfluke planorb</name>
    <name type="synonym">Freshwater snail</name>
    <dbReference type="NCBI Taxonomy" id="6526"/>
    <lineage>
        <taxon>Eukaryota</taxon>
        <taxon>Metazoa</taxon>
        <taxon>Spiralia</taxon>
        <taxon>Lophotrochozoa</taxon>
        <taxon>Mollusca</taxon>
        <taxon>Gastropoda</taxon>
        <taxon>Heterobranchia</taxon>
        <taxon>Euthyneura</taxon>
        <taxon>Panpulmonata</taxon>
        <taxon>Hygrophila</taxon>
        <taxon>Lymnaeoidea</taxon>
        <taxon>Planorbidae</taxon>
        <taxon>Biomphalaria</taxon>
    </lineage>
</organism>
<gene>
    <name evidence="7" type="primary">106069027</name>
</gene>
<dbReference type="EnsemblMetazoa" id="BGLB019900-RA">
    <property type="protein sequence ID" value="BGLB019900-PA"/>
    <property type="gene ID" value="BGLB019900"/>
</dbReference>
<feature type="transmembrane region" description="Helical" evidence="5">
    <location>
        <begin position="227"/>
        <end position="251"/>
    </location>
</feature>
<dbReference type="OrthoDB" id="6142423at2759"/>
<keyword evidence="4 5" id="KW-0472">Membrane</keyword>
<dbReference type="SUPFAM" id="SSF90112">
    <property type="entry name" value="Neurotransmitter-gated ion-channel transmembrane pore"/>
    <property type="match status" value="2"/>
</dbReference>
<keyword evidence="2 5" id="KW-0812">Transmembrane</keyword>
<accession>A0A2C9KI18</accession>
<dbReference type="GO" id="GO:0016020">
    <property type="term" value="C:membrane"/>
    <property type="evidence" value="ECO:0007669"/>
    <property type="project" value="UniProtKB-SubCell"/>
</dbReference>
<feature type="transmembrane region" description="Helical" evidence="5">
    <location>
        <begin position="696"/>
        <end position="716"/>
    </location>
</feature>
<feature type="transmembrane region" description="Helical" evidence="5">
    <location>
        <begin position="592"/>
        <end position="615"/>
    </location>
</feature>
<keyword evidence="5" id="KW-0406">Ion transport</keyword>
<dbReference type="GO" id="GO:0005230">
    <property type="term" value="F:extracellular ligand-gated monoatomic ion channel activity"/>
    <property type="evidence" value="ECO:0007669"/>
    <property type="project" value="InterPro"/>
</dbReference>
<reference evidence="7" key="1">
    <citation type="submission" date="2020-05" db="UniProtKB">
        <authorList>
            <consortium name="EnsemblMetazoa"/>
        </authorList>
    </citation>
    <scope>IDENTIFICATION</scope>
    <source>
        <strain evidence="7">BB02</strain>
    </source>
</reference>
<dbReference type="VEuPathDB" id="VectorBase:BGLB019900"/>
<dbReference type="Proteomes" id="UP000076420">
    <property type="component" value="Unassembled WGS sequence"/>
</dbReference>
<dbReference type="SUPFAM" id="SSF63712">
    <property type="entry name" value="Nicotinic receptor ligand binding domain-like"/>
    <property type="match status" value="2"/>
</dbReference>
<feature type="transmembrane region" description="Helical" evidence="5">
    <location>
        <begin position="288"/>
        <end position="311"/>
    </location>
</feature>
<evidence type="ECO:0000256" key="5">
    <source>
        <dbReference type="RuleBase" id="RU000687"/>
    </source>
</evidence>
<dbReference type="InterPro" id="IPR006202">
    <property type="entry name" value="Neur_chan_lig-bd"/>
</dbReference>
<evidence type="ECO:0000256" key="2">
    <source>
        <dbReference type="ARBA" id="ARBA00022692"/>
    </source>
</evidence>
<dbReference type="InterPro" id="IPR018000">
    <property type="entry name" value="Neurotransmitter_ion_chnl_CS"/>
</dbReference>
<dbReference type="VEuPathDB" id="VectorBase:BGLAX_029951"/>
<evidence type="ECO:0000256" key="4">
    <source>
        <dbReference type="ARBA" id="ARBA00023136"/>
    </source>
</evidence>